<evidence type="ECO:0000313" key="2">
    <source>
        <dbReference type="EMBL" id="PSL46055.1"/>
    </source>
</evidence>
<sequence>MKDHAALITSLKELLLKGNAHVTFAEAVKKLPVQLRGEVPENMPYSIWQLVEHIRITQYDILDFSRNPHYKSINWPKDYWPKETAPKDDTAWHHSLDRINREVHEFIALLEAPDADLFTPFPHGDGQHLFREAVLLADHNSYHTGEIIALRRMLGAWG</sequence>
<dbReference type="OrthoDB" id="9798830at2"/>
<dbReference type="InterPro" id="IPR024775">
    <property type="entry name" value="DinB-like"/>
</dbReference>
<comment type="caution">
    <text evidence="2">The sequence shown here is derived from an EMBL/GenBank/DDBJ whole genome shotgun (WGS) entry which is preliminary data.</text>
</comment>
<dbReference type="SUPFAM" id="SSF109854">
    <property type="entry name" value="DinB/YfiT-like putative metalloenzymes"/>
    <property type="match status" value="1"/>
</dbReference>
<dbReference type="Proteomes" id="UP000240971">
    <property type="component" value="Unassembled WGS sequence"/>
</dbReference>
<feature type="domain" description="DinB-like" evidence="1">
    <location>
        <begin position="24"/>
        <end position="147"/>
    </location>
</feature>
<gene>
    <name evidence="2" type="ORF">CLV51_10331</name>
</gene>
<accession>A0A2P8HIM8</accession>
<name>A0A2P8HIM8_CHINA</name>
<evidence type="ECO:0000259" key="1">
    <source>
        <dbReference type="Pfam" id="PF12867"/>
    </source>
</evidence>
<dbReference type="RefSeq" id="WP_106528871.1">
    <property type="nucleotide sequence ID" value="NZ_PYAW01000003.1"/>
</dbReference>
<keyword evidence="3" id="KW-1185">Reference proteome</keyword>
<dbReference type="Pfam" id="PF12867">
    <property type="entry name" value="DinB_2"/>
    <property type="match status" value="1"/>
</dbReference>
<dbReference type="Gene3D" id="1.20.120.450">
    <property type="entry name" value="dinb family like domain"/>
    <property type="match status" value="1"/>
</dbReference>
<protein>
    <submittedName>
        <fullName evidence="2">DinB family protein</fullName>
    </submittedName>
</protein>
<organism evidence="2 3">
    <name type="scientific">Chitinophaga niastensis</name>
    <dbReference type="NCBI Taxonomy" id="536980"/>
    <lineage>
        <taxon>Bacteria</taxon>
        <taxon>Pseudomonadati</taxon>
        <taxon>Bacteroidota</taxon>
        <taxon>Chitinophagia</taxon>
        <taxon>Chitinophagales</taxon>
        <taxon>Chitinophagaceae</taxon>
        <taxon>Chitinophaga</taxon>
    </lineage>
</organism>
<evidence type="ECO:0000313" key="3">
    <source>
        <dbReference type="Proteomes" id="UP000240971"/>
    </source>
</evidence>
<dbReference type="EMBL" id="PYAW01000003">
    <property type="protein sequence ID" value="PSL46055.1"/>
    <property type="molecule type" value="Genomic_DNA"/>
</dbReference>
<reference evidence="2 3" key="1">
    <citation type="submission" date="2018-03" db="EMBL/GenBank/DDBJ databases">
        <title>Genomic Encyclopedia of Archaeal and Bacterial Type Strains, Phase II (KMG-II): from individual species to whole genera.</title>
        <authorList>
            <person name="Goeker M."/>
        </authorList>
    </citation>
    <scope>NUCLEOTIDE SEQUENCE [LARGE SCALE GENOMIC DNA]</scope>
    <source>
        <strain evidence="2 3">DSM 24859</strain>
    </source>
</reference>
<proteinExistence type="predicted"/>
<dbReference type="InterPro" id="IPR034660">
    <property type="entry name" value="DinB/YfiT-like"/>
</dbReference>
<dbReference type="AlphaFoldDB" id="A0A2P8HIM8"/>